<keyword evidence="7" id="KW-1185">Reference proteome</keyword>
<dbReference type="Proteomes" id="UP000070383">
    <property type="component" value="Unassembled WGS sequence"/>
</dbReference>
<keyword evidence="3" id="KW-0274">FAD</keyword>
<comment type="cofactor">
    <cofactor evidence="1">
        <name>FAD</name>
        <dbReference type="ChEBI" id="CHEBI:57692"/>
    </cofactor>
</comment>
<dbReference type="STRING" id="33036.HMPREF3200_01189"/>
<dbReference type="PATRIC" id="fig|33036.3.peg.1178"/>
<dbReference type="Pfam" id="PF22780">
    <property type="entry name" value="HI0933_like_1st"/>
    <property type="match status" value="1"/>
</dbReference>
<accession>A0A133KDR6</accession>
<dbReference type="Gene3D" id="1.10.8.260">
    <property type="entry name" value="HI0933 insert domain-like"/>
    <property type="match status" value="1"/>
</dbReference>
<dbReference type="OrthoDB" id="9773233at2"/>
<dbReference type="Gene3D" id="3.50.50.60">
    <property type="entry name" value="FAD/NAD(P)-binding domain"/>
    <property type="match status" value="1"/>
</dbReference>
<dbReference type="EMBL" id="LRPM01000046">
    <property type="protein sequence ID" value="KWZ77718.1"/>
    <property type="molecule type" value="Genomic_DNA"/>
</dbReference>
<evidence type="ECO:0000256" key="1">
    <source>
        <dbReference type="ARBA" id="ARBA00001974"/>
    </source>
</evidence>
<organism evidence="6 7">
    <name type="scientific">Anaerococcus tetradius</name>
    <dbReference type="NCBI Taxonomy" id="33036"/>
    <lineage>
        <taxon>Bacteria</taxon>
        <taxon>Bacillati</taxon>
        <taxon>Bacillota</taxon>
        <taxon>Tissierellia</taxon>
        <taxon>Tissierellales</taxon>
        <taxon>Peptoniphilaceae</taxon>
        <taxon>Anaerococcus</taxon>
    </lineage>
</organism>
<sequence>MRKIGIIGGGPSGIFAAINVKNENNEVYLFDKNDKIGEKLRITGNGRCNITNTAYYDQFLDKILRNKNFMYSSFSKFDNYSMIDFLKSQHVDIKIEENGKVFPKSDDSREIIVMFDRLIKKKNIKFIGKSQIIKVDRLENEHFIIKADKDKYIFDDLIIATGGLTYPKTGSTGDGYKFAKNFGHKLIEPKASLSPLYIKDKLPIKALNISNVAIHAKGENKSYFEYGDILISNSLITGPAAMRFKARICRDKLTKVWIDFLADYSKESLDKVIIDLINESPKKNLTNSLKNLINESLLEIILERSNINKDIKSYELNKAMRHDIITMIKEFKLNLDTRENFNNAVITSGGIDVKEINPQSMESKLVKNLYFVGEVLDIDALTGGYNLQIAFSTAYAASLAIKEKI</sequence>
<evidence type="ECO:0000259" key="4">
    <source>
        <dbReference type="Pfam" id="PF03486"/>
    </source>
</evidence>
<reference evidence="7" key="1">
    <citation type="submission" date="2016-01" db="EMBL/GenBank/DDBJ databases">
        <authorList>
            <person name="Mitreva M."/>
            <person name="Pepin K.H."/>
            <person name="Mihindukulasuriya K.A."/>
            <person name="Fulton R."/>
            <person name="Fronick C."/>
            <person name="O'Laughlin M."/>
            <person name="Miner T."/>
            <person name="Herter B."/>
            <person name="Rosa B.A."/>
            <person name="Cordes M."/>
            <person name="Tomlinson C."/>
            <person name="Wollam A."/>
            <person name="Palsikar V.B."/>
            <person name="Mardis E.R."/>
            <person name="Wilson R.K."/>
        </authorList>
    </citation>
    <scope>NUCLEOTIDE SEQUENCE [LARGE SCALE GENOMIC DNA]</scope>
    <source>
        <strain evidence="7">MJR8151</strain>
    </source>
</reference>
<feature type="domain" description="RsdA/BaiN/AoA(So)-like insert" evidence="5">
    <location>
        <begin position="191"/>
        <end position="345"/>
    </location>
</feature>
<dbReference type="Gene3D" id="2.40.30.10">
    <property type="entry name" value="Translation factors"/>
    <property type="match status" value="1"/>
</dbReference>
<dbReference type="Pfam" id="PF03486">
    <property type="entry name" value="HI0933_like"/>
    <property type="match status" value="1"/>
</dbReference>
<protein>
    <submittedName>
        <fullName evidence="6">Flavoprotein family protein</fullName>
    </submittedName>
</protein>
<dbReference type="NCBIfam" id="TIGR00275">
    <property type="entry name" value="aminoacetone oxidase family FAD-binding enzyme"/>
    <property type="match status" value="1"/>
</dbReference>
<evidence type="ECO:0000259" key="5">
    <source>
        <dbReference type="Pfam" id="PF22780"/>
    </source>
</evidence>
<dbReference type="AlphaFoldDB" id="A0A133KDR6"/>
<dbReference type="InterPro" id="IPR023166">
    <property type="entry name" value="BaiN-like_dom_sf"/>
</dbReference>
<proteinExistence type="predicted"/>
<evidence type="ECO:0000313" key="6">
    <source>
        <dbReference type="EMBL" id="KWZ77718.1"/>
    </source>
</evidence>
<dbReference type="InterPro" id="IPR004792">
    <property type="entry name" value="BaiN-like"/>
</dbReference>
<dbReference type="RefSeq" id="WP_060929500.1">
    <property type="nucleotide sequence ID" value="NZ_KQ955281.1"/>
</dbReference>
<evidence type="ECO:0000256" key="3">
    <source>
        <dbReference type="ARBA" id="ARBA00022827"/>
    </source>
</evidence>
<dbReference type="PANTHER" id="PTHR42887">
    <property type="entry name" value="OS12G0638800 PROTEIN"/>
    <property type="match status" value="1"/>
</dbReference>
<comment type="caution">
    <text evidence="6">The sequence shown here is derived from an EMBL/GenBank/DDBJ whole genome shotgun (WGS) entry which is preliminary data.</text>
</comment>
<dbReference type="InterPro" id="IPR036188">
    <property type="entry name" value="FAD/NAD-bd_sf"/>
</dbReference>
<dbReference type="InterPro" id="IPR057661">
    <property type="entry name" value="RsdA/BaiN/AoA(So)_Rossmann"/>
</dbReference>
<feature type="domain" description="RsdA/BaiN/AoA(So)-like Rossmann fold-like" evidence="4">
    <location>
        <begin position="4"/>
        <end position="398"/>
    </location>
</feature>
<dbReference type="SUPFAM" id="SSF160996">
    <property type="entry name" value="HI0933 insert domain-like"/>
    <property type="match status" value="1"/>
</dbReference>
<name>A0A133KDR6_9FIRM</name>
<gene>
    <name evidence="6" type="ORF">HMPREF3200_01189</name>
</gene>
<evidence type="ECO:0000256" key="2">
    <source>
        <dbReference type="ARBA" id="ARBA00022630"/>
    </source>
</evidence>
<dbReference type="SUPFAM" id="SSF51905">
    <property type="entry name" value="FAD/NAD(P)-binding domain"/>
    <property type="match status" value="1"/>
</dbReference>
<keyword evidence="2" id="KW-0285">Flavoprotein</keyword>
<dbReference type="InterPro" id="IPR055178">
    <property type="entry name" value="RsdA/BaiN/AoA(So)-like_dom"/>
</dbReference>
<dbReference type="PANTHER" id="PTHR42887:SF2">
    <property type="entry name" value="OS12G0638800 PROTEIN"/>
    <property type="match status" value="1"/>
</dbReference>
<evidence type="ECO:0000313" key="7">
    <source>
        <dbReference type="Proteomes" id="UP000070383"/>
    </source>
</evidence>